<dbReference type="InterPro" id="IPR038902">
    <property type="entry name" value="INTS1"/>
</dbReference>
<evidence type="ECO:0000259" key="5">
    <source>
        <dbReference type="Pfam" id="PF22929"/>
    </source>
</evidence>
<evidence type="ECO:0000259" key="4">
    <source>
        <dbReference type="Pfam" id="PF22928"/>
    </source>
</evidence>
<evidence type="ECO:0000313" key="6">
    <source>
        <dbReference type="EMBL" id="CAD7091992.1"/>
    </source>
</evidence>
<dbReference type="GO" id="GO:0032039">
    <property type="term" value="C:integrator complex"/>
    <property type="evidence" value="ECO:0007669"/>
    <property type="project" value="InterPro"/>
</dbReference>
<dbReference type="Proteomes" id="UP000594454">
    <property type="component" value="Chromosome 6"/>
</dbReference>
<accession>A0A7R8V4M7</accession>
<dbReference type="GO" id="GO:0034474">
    <property type="term" value="P:U2 snRNA 3'-end processing"/>
    <property type="evidence" value="ECO:0007669"/>
    <property type="project" value="InterPro"/>
</dbReference>
<evidence type="ECO:0000313" key="7">
    <source>
        <dbReference type="Proteomes" id="UP000594454"/>
    </source>
</evidence>
<name>A0A7R8V4M7_HERIL</name>
<sequence length="2083" mass="236150">MDRNKPPSRSVKSKVGAPHAGSELYALGTKASTSRDDKSKVMSSVKGAAASDRKRDASTPISVVSKKPKLGSSIGSVPRLSGEGSNSSSLVLEQWEQMAVDCEPSDFVTSIFSAIEHQDSDTVVGLLCGAAKMLSSRNKAESVLSLSLMYLAKMRPSLFCNDIVTSALISILKRDNQHAFKGRNNPTAHVLATNLLARGYHDKKSWPELFVKIYIDDAANERVWVDNAECAPFVENICTAFGTRVPPKSMLQPELITLSQSSRESLDDDSGDNSMHADTLRTGESALDCPVQDRYANNLHIVEKYVLDTAKEQLNRRQQQDCSTRNFLKFLSTTSGICEVRALSVSRLELWIHNGKLMKPAQELLTYICYNVTGQTARDQEVLATLVKMRLKAKPLINIYMSCLKEMLNLQPDILYIMLKYVVQNELSNARNPNNMGMLANMFQTKPEESARHLAEIYQEFLLQREDCLRTLRVFLRELVKMLRYDINLVEFVKAFLTSRTELASQIQQSEFKDRIFHSMVDLICLCMFLTVSPQVREASVAIRAGRDMKSSPVVMMTFYSQISQIQLDVLTWMHSIVPRLFSPSSTEYSHALHKVLLLDAPEQYSKCDQWPPEPERAMLMRLASETPVLEDSIICIILIGISKDNPFSVPDTVEVLEQTIRRASSLRAVDYPAIEASKLEIIEFLFSMAEYHHPENIQLPVGYEPPKLAISALYWKAWNILLMLSAHNPSSFGAFCWERYPMLRTLMEMCITNQFHDVRIAEEELQVASLERSQILEFESHLAAATSKVIITEQNSLLLSQLMIMDPMGVPRRPPNPFLEQLQQLNASHKLGHLLCRSRKPDLLLDIIQRQGTTQAMPWLADLVQNSEGDFNHLPVQCLCEFLLSNSANMNTDNNRDVELLNYLRKLLQDESSETQMACEVLDYFLRRLASTVKQSRILAINGLKLLLQTFQKPNEEENPVSDWLLRHLPQIPHFLSIRPSIVAQLRAACQIENNPELVMIYIQFIAAHTLHDAVPDMLEHVMDMSQLIVERTTIFQQIIPIPPNTSLLVNEALADSRLQTLNCLFVMFNNYLIKLREHKAPYEWAEYPDLLMVHFEDGVQLPIHLNIIHAFVILLTHSTITLPNSIPILDYWFPASRYIPQAYTIDTNEPVQLLPDWLKLKMIRSPVDRLVDAAMYDLTPDQIVLFVQNFGTPISSMSKLFALLDTAVIENPEAVKNAIMNKSYLGHLIEIQQARGAKNGHITVQALKLDCENDCISEPVKPPMQVLESVSLDQFQTIVTTEKPDKRDIVDLVVRSPNVNTPQFRKTVQKLLKRDPVPSKRQKGTDSSDVAIEKATMQLLKIAEQHHIHFFDNIFPKSHVCTLLRVLFGPENKNFKLMLRVMDKLISLLHMSTSLNKTTFLPILLNKRKSYVKQIPEVHPLQVGKQDFSQLLLSASDIEIETQGRKFVNDMVNTGRTSHLVEGIVAFLNSPAYNIKQESGSAGFSNRKGILIDWLAEIDSELITVNTQQQIDLLFSANLNEFRFYMLSLLCHQANWTTIQDTVTYLLASYRPNYDCSSVLNFIEALIQNPKLWQGREKATPKHEQIEYVLNLDSHQINVFTEYALNEYLNEVNAGRTDSNAEKLNSRVELLLKVSNPNSFNLRKLIDFVKSYSCPDALKFKYFQQLYLMVPTMKFVDMDLNDVYCSDLQNFKGCKADKVAAYIITTIASLQTQKDQIMSSDIELQIRKLAATHPALFLRQISMLASLLQGKAHMSLNVLRAEYHLPRFHQVLGVMELLQPLIFDDAYKHGLQTALDCYFTLLKHHVRAKEVYAILFRLVEFLQAYINANPSSALAFVEQYTGLLQELVLKYRNFTSLHQLVQGLSLLKHKTVNTELSEDDGKTEFDPDEQSQHAMETDEPSTSGTLAQLDIDSRGAASFAVGGPMSRQMQISPHVKSLIDIIQRSNAEEIILQPLKEIESLTFKRGGFLDGLFDRLLELIFSPSLLVRSTAHTLLVRHLKHNPGNRDINKTTVNAYIQSLSDPNSGVANSSLENLIEIVLCLQEFAPEILSTVFDLGIQSRLNSVAQIKRCLQSLKLQHAC</sequence>
<dbReference type="Pfam" id="PF22928">
    <property type="entry name" value="INTS1_R4"/>
    <property type="match status" value="1"/>
</dbReference>
<organism evidence="6 7">
    <name type="scientific">Hermetia illucens</name>
    <name type="common">Black soldier fly</name>
    <dbReference type="NCBI Taxonomy" id="343691"/>
    <lineage>
        <taxon>Eukaryota</taxon>
        <taxon>Metazoa</taxon>
        <taxon>Ecdysozoa</taxon>
        <taxon>Arthropoda</taxon>
        <taxon>Hexapoda</taxon>
        <taxon>Insecta</taxon>
        <taxon>Pterygota</taxon>
        <taxon>Neoptera</taxon>
        <taxon>Endopterygota</taxon>
        <taxon>Diptera</taxon>
        <taxon>Brachycera</taxon>
        <taxon>Stratiomyomorpha</taxon>
        <taxon>Stratiomyidae</taxon>
        <taxon>Hermetiinae</taxon>
        <taxon>Hermetia</taxon>
    </lineage>
</organism>
<keyword evidence="7" id="KW-1185">Reference proteome</keyword>
<dbReference type="Pfam" id="PF22929">
    <property type="entry name" value="INTS1_INTS2-bd"/>
    <property type="match status" value="1"/>
</dbReference>
<evidence type="ECO:0008006" key="8">
    <source>
        <dbReference type="Google" id="ProtNLM"/>
    </source>
</evidence>
<dbReference type="Pfam" id="PF12432">
    <property type="entry name" value="INTS1_RP2B-bd"/>
    <property type="match status" value="1"/>
</dbReference>
<proteinExistence type="predicted"/>
<dbReference type="EMBL" id="LR899014">
    <property type="protein sequence ID" value="CAD7091992.1"/>
    <property type="molecule type" value="Genomic_DNA"/>
</dbReference>
<reference evidence="6 7" key="1">
    <citation type="submission" date="2020-11" db="EMBL/GenBank/DDBJ databases">
        <authorList>
            <person name="Wallbank WR R."/>
            <person name="Pardo Diaz C."/>
            <person name="Kozak K."/>
            <person name="Martin S."/>
            <person name="Jiggins C."/>
            <person name="Moest M."/>
            <person name="Warren A I."/>
            <person name="Generalovic N T."/>
            <person name="Byers J.R.P. K."/>
            <person name="Montejo-Kovacevich G."/>
            <person name="Yen C E."/>
        </authorList>
    </citation>
    <scope>NUCLEOTIDE SEQUENCE [LARGE SCALE GENOMIC DNA]</scope>
</reference>
<dbReference type="SUPFAM" id="SSF48371">
    <property type="entry name" value="ARM repeat"/>
    <property type="match status" value="2"/>
</dbReference>
<dbReference type="PANTHER" id="PTHR21224:SF1">
    <property type="entry name" value="INTEGRATOR COMPLEX SUBUNIT 1"/>
    <property type="match status" value="1"/>
</dbReference>
<evidence type="ECO:0000259" key="3">
    <source>
        <dbReference type="Pfam" id="PF22927"/>
    </source>
</evidence>
<feature type="domain" description="Integrator complex subunit 1 INTS2-binding" evidence="5">
    <location>
        <begin position="921"/>
        <end position="1243"/>
    </location>
</feature>
<dbReference type="Pfam" id="PF22927">
    <property type="entry name" value="INT1_R3"/>
    <property type="match status" value="1"/>
</dbReference>
<feature type="domain" description="Integrator complex subunit 1 R3" evidence="3">
    <location>
        <begin position="1699"/>
        <end position="1854"/>
    </location>
</feature>
<dbReference type="InterPro" id="IPR053964">
    <property type="entry name" value="INT1_R3"/>
</dbReference>
<dbReference type="OrthoDB" id="19938at2759"/>
<evidence type="ECO:0000259" key="2">
    <source>
        <dbReference type="Pfam" id="PF12432"/>
    </source>
</evidence>
<dbReference type="InParanoid" id="A0A7R8V4M7"/>
<dbReference type="InterPro" id="IPR053965">
    <property type="entry name" value="INTS1_R4"/>
</dbReference>
<dbReference type="FunCoup" id="A0A7R8V4M7">
    <property type="interactions" value="1151"/>
</dbReference>
<dbReference type="InterPro" id="IPR016024">
    <property type="entry name" value="ARM-type_fold"/>
</dbReference>
<dbReference type="InterPro" id="IPR022145">
    <property type="entry name" value="INTS1_RPB2-bd"/>
</dbReference>
<feature type="domain" description="Integrator complex subunit 1 R4" evidence="4">
    <location>
        <begin position="1944"/>
        <end position="2043"/>
    </location>
</feature>
<protein>
    <recommendedName>
        <fullName evidence="8">Integrator complex subunit 1</fullName>
    </recommendedName>
</protein>
<dbReference type="InterPro" id="IPR053966">
    <property type="entry name" value="INTS1_INTS2-bd"/>
</dbReference>
<dbReference type="PANTHER" id="PTHR21224">
    <property type="entry name" value="INTEGRATOR COMPLEX SUBUNIT 1"/>
    <property type="match status" value="1"/>
</dbReference>
<dbReference type="OMA" id="CSEFRFY"/>
<feature type="region of interest" description="Disordered" evidence="1">
    <location>
        <begin position="1877"/>
        <end position="1908"/>
    </location>
</feature>
<gene>
    <name evidence="6" type="ORF">HERILL_LOCUS14386</name>
</gene>
<feature type="domain" description="Integrator complex subunit 1 RPB2-binding" evidence="2">
    <location>
        <begin position="302"/>
        <end position="455"/>
    </location>
</feature>
<evidence type="ECO:0000256" key="1">
    <source>
        <dbReference type="SAM" id="MobiDB-lite"/>
    </source>
</evidence>
<feature type="region of interest" description="Disordered" evidence="1">
    <location>
        <begin position="1"/>
        <end position="86"/>
    </location>
</feature>